<gene>
    <name evidence="3" type="ORF">LVJ94_17785</name>
</gene>
<dbReference type="PANTHER" id="PTHR41339">
    <property type="entry name" value="LIPL48"/>
    <property type="match status" value="1"/>
</dbReference>
<accession>A0ABZ2LJS2</accession>
<keyword evidence="4" id="KW-1185">Reference proteome</keyword>
<dbReference type="Proteomes" id="UP001374803">
    <property type="component" value="Chromosome"/>
</dbReference>
<reference evidence="3" key="1">
    <citation type="submission" date="2021-12" db="EMBL/GenBank/DDBJ databases">
        <title>Discovery of the Pendulisporaceae a myxobacterial family with distinct sporulation behavior and unique specialized metabolism.</title>
        <authorList>
            <person name="Garcia R."/>
            <person name="Popoff A."/>
            <person name="Bader C.D."/>
            <person name="Loehr J."/>
            <person name="Walesch S."/>
            <person name="Walt C."/>
            <person name="Boldt J."/>
            <person name="Bunk B."/>
            <person name="Haeckl F.J.F.P.J."/>
            <person name="Gunesch A.P."/>
            <person name="Birkelbach J."/>
            <person name="Nuebel U."/>
            <person name="Pietschmann T."/>
            <person name="Bach T."/>
            <person name="Mueller R."/>
        </authorList>
    </citation>
    <scope>NUCLEOTIDE SEQUENCE</scope>
    <source>
        <strain evidence="3">MSr11367</strain>
    </source>
</reference>
<feature type="chain" id="PRO_5046803026" description="Lipoprotein" evidence="2">
    <location>
        <begin position="31"/>
        <end position="476"/>
    </location>
</feature>
<proteinExistence type="predicted"/>
<evidence type="ECO:0008006" key="5">
    <source>
        <dbReference type="Google" id="ProtNLM"/>
    </source>
</evidence>
<evidence type="ECO:0000256" key="2">
    <source>
        <dbReference type="SAM" id="SignalP"/>
    </source>
</evidence>
<dbReference type="PANTHER" id="PTHR41339:SF1">
    <property type="entry name" value="SECRETED PROTEIN"/>
    <property type="match status" value="1"/>
</dbReference>
<dbReference type="RefSeq" id="WP_394838744.1">
    <property type="nucleotide sequence ID" value="NZ_CP089929.1"/>
</dbReference>
<feature type="region of interest" description="Disordered" evidence="1">
    <location>
        <begin position="37"/>
        <end position="66"/>
    </location>
</feature>
<evidence type="ECO:0000256" key="1">
    <source>
        <dbReference type="SAM" id="MobiDB-lite"/>
    </source>
</evidence>
<name>A0ABZ2LJS2_9BACT</name>
<evidence type="ECO:0000313" key="4">
    <source>
        <dbReference type="Proteomes" id="UP001374803"/>
    </source>
</evidence>
<sequence>MKSSFFSLAPRMAKASYAVGFLALSLSALGAVASGCSSDDNNNGGTTPPRPDAGNGNDGGGTKPTVELIGEVTTNTTLTADKFWLLKGVVFVRNGATLTIEKGTTIKGENASKGILVIQPGGKIMAEGTANEPILFTSQLPEGARKAGDWGGVIILGNARVNRGVHRVDGLDQGGTFGGQNDDESSGTFRYVRIEYSGIELSPDNEVNGLTMAGVGRGTTIDHVQIRHTKDDCFEFFGGTVNAKYLACQYNQDDGIDWDLGWTGKLQFFVLQQDPNTGEEMNGFEADNDNPANSNEPVSEPTIYNVTLCGQNSDQPKAQFGMLLRRNTKGHIFNTLAMGFESGIDIRDVVTGTNATAGSLEVKSSLFFGSTNRGVVDGIAYPETGSVAPDKDNDGNVDELNWFKTGTFKNSWSDPGISGCFNAAAPSFGPATSLTTNAATPPNDGFFDPNATYIGAFKDANDNWATTGNWIQWKAN</sequence>
<feature type="signal peptide" evidence="2">
    <location>
        <begin position="1"/>
        <end position="30"/>
    </location>
</feature>
<evidence type="ECO:0000313" key="3">
    <source>
        <dbReference type="EMBL" id="WXB09072.1"/>
    </source>
</evidence>
<dbReference type="EMBL" id="CP089983">
    <property type="protein sequence ID" value="WXB09072.1"/>
    <property type="molecule type" value="Genomic_DNA"/>
</dbReference>
<organism evidence="3 4">
    <name type="scientific">Pendulispora rubella</name>
    <dbReference type="NCBI Taxonomy" id="2741070"/>
    <lineage>
        <taxon>Bacteria</taxon>
        <taxon>Pseudomonadati</taxon>
        <taxon>Myxococcota</taxon>
        <taxon>Myxococcia</taxon>
        <taxon>Myxococcales</taxon>
        <taxon>Sorangiineae</taxon>
        <taxon>Pendulisporaceae</taxon>
        <taxon>Pendulispora</taxon>
    </lineage>
</organism>
<keyword evidence="2" id="KW-0732">Signal</keyword>
<protein>
    <recommendedName>
        <fullName evidence="5">Lipoprotein</fullName>
    </recommendedName>
</protein>